<comment type="caution">
    <text evidence="2">The sequence shown here is derived from an EMBL/GenBank/DDBJ whole genome shotgun (WGS) entry which is preliminary data.</text>
</comment>
<evidence type="ECO:0000313" key="2">
    <source>
        <dbReference type="EMBL" id="GIM79313.1"/>
    </source>
</evidence>
<sequence length="779" mass="84772">MTAPAPPPQQQAPAVPQPQGPAPQNQQDPAPGPAKPAGNAAKPTPGAQKPAGGPPKDAAAGKEAPKDGAAVPQAGAQPEPISTTGLEDQEKRGRGALPEAADDRLEERLRKAAYNLSGDLVAGDKLVMMLGGKEKAPMQPLGAQLTEPVRHAFVEPTDWPKIRGVLFDQRLVVLRADPHQGKVAAAIRMLQAVPERPIYNLDNDVDLARLTTLLDDANNDNPLPPGAGFLLCEPQRWGEVQGWMLQQLEAVMKRIDARMVLTLGTDAPLADEDIREHVVALGQARPHADILASHLAWRLEDRELAQRLLAEKSVAELADETFTGVMSLKVAADLAVIISQELSGATVDVDRVRARVAERTIEDFDIWFGGLDEVPDRCMAIALAALNGLPYEIVVRAADALADRLDGPPLVVGGDTVHVVAPWRDPFRRTRRERLRLLRAQVRATTVRGPFGTGPAEVLEYADTSYPAQILTHVWREFDIQRILLDWLRDLAVSSNKDVRVWSGTALGVLSCQAFDFVHAEALRPMSIDDDSIQNREVVAYALRVPADDPKLRPLVTAVITGLYANRDSPFGQATAARAYGISLGRQSAPDALTALDRLATIDHIAIASAIAGSLGDLILQNEQDNAPLVLDRIAGWLNDRRRALTGQFVFLQLARSLTTEVTMGDPAVKTSWPTLLMFADQRLPLRHGLIGMWRHVLHSGTFPLVTEQALDTWAALAEADRDVQVSFCRMLAAAAEQARTGNLIRRHVTRWRAVDNLQPKPRTAYAVEAALDARSEPR</sequence>
<dbReference type="Proteomes" id="UP000680865">
    <property type="component" value="Unassembled WGS sequence"/>
</dbReference>
<gene>
    <name evidence="2" type="ORF">Aco04nite_64850</name>
</gene>
<evidence type="ECO:0000313" key="3">
    <source>
        <dbReference type="Proteomes" id="UP000680865"/>
    </source>
</evidence>
<dbReference type="EMBL" id="BOQP01000037">
    <property type="protein sequence ID" value="GIM79313.1"/>
    <property type="molecule type" value="Genomic_DNA"/>
</dbReference>
<feature type="compositionally biased region" description="Pro residues" evidence="1">
    <location>
        <begin position="1"/>
        <end position="21"/>
    </location>
</feature>
<protein>
    <submittedName>
        <fullName evidence="2">Uncharacterized protein</fullName>
    </submittedName>
</protein>
<accession>A0A919SY72</accession>
<dbReference type="AlphaFoldDB" id="A0A919SY72"/>
<reference evidence="2" key="1">
    <citation type="submission" date="2021-03" db="EMBL/GenBank/DDBJ databases">
        <title>Whole genome shotgun sequence of Actinoplanes consettensis NBRC 14913.</title>
        <authorList>
            <person name="Komaki H."/>
            <person name="Tamura T."/>
        </authorList>
    </citation>
    <scope>NUCLEOTIDE SEQUENCE</scope>
    <source>
        <strain evidence="2">NBRC 14913</strain>
    </source>
</reference>
<dbReference type="RefSeq" id="WP_213001011.1">
    <property type="nucleotide sequence ID" value="NZ_BAAATW010000031.1"/>
</dbReference>
<feature type="compositionally biased region" description="Low complexity" evidence="1">
    <location>
        <begin position="22"/>
        <end position="58"/>
    </location>
</feature>
<keyword evidence="3" id="KW-1185">Reference proteome</keyword>
<name>A0A919SY72_9ACTN</name>
<organism evidence="2 3">
    <name type="scientific">Winogradskya consettensis</name>
    <dbReference type="NCBI Taxonomy" id="113560"/>
    <lineage>
        <taxon>Bacteria</taxon>
        <taxon>Bacillati</taxon>
        <taxon>Actinomycetota</taxon>
        <taxon>Actinomycetes</taxon>
        <taxon>Micromonosporales</taxon>
        <taxon>Micromonosporaceae</taxon>
        <taxon>Winogradskya</taxon>
    </lineage>
</organism>
<proteinExistence type="predicted"/>
<feature type="region of interest" description="Disordered" evidence="1">
    <location>
        <begin position="1"/>
        <end position="102"/>
    </location>
</feature>
<evidence type="ECO:0000256" key="1">
    <source>
        <dbReference type="SAM" id="MobiDB-lite"/>
    </source>
</evidence>